<organism evidence="2 3">
    <name type="scientific">Cavenderia fasciculata</name>
    <name type="common">Slime mold</name>
    <name type="synonym">Dictyostelium fasciculatum</name>
    <dbReference type="NCBI Taxonomy" id="261658"/>
    <lineage>
        <taxon>Eukaryota</taxon>
        <taxon>Amoebozoa</taxon>
        <taxon>Evosea</taxon>
        <taxon>Eumycetozoa</taxon>
        <taxon>Dictyostelia</taxon>
        <taxon>Acytosteliales</taxon>
        <taxon>Cavenderiaceae</taxon>
        <taxon>Cavenderia</taxon>
    </lineage>
</organism>
<dbReference type="Proteomes" id="UP000007797">
    <property type="component" value="Unassembled WGS sequence"/>
</dbReference>
<dbReference type="PROSITE" id="PS51257">
    <property type="entry name" value="PROKAR_LIPOPROTEIN"/>
    <property type="match status" value="1"/>
</dbReference>
<keyword evidence="1" id="KW-0732">Signal</keyword>
<evidence type="ECO:0000313" key="3">
    <source>
        <dbReference type="Proteomes" id="UP000007797"/>
    </source>
</evidence>
<protein>
    <submittedName>
        <fullName evidence="2">Uncharacterized protein</fullName>
    </submittedName>
</protein>
<proteinExistence type="predicted"/>
<sequence length="143" mass="16426">MKFLLLTFIIISIYGCVVQCDDVGESFTKFNIGSQNFKKQSMFSIEFDIDERTIISSVNGRSKHSEMNATHLEQIMEVINSFRNGFHGENGQHFCESSDPESTSTFTIPAQANYPEEFSISWDEPRCQNIPNFITVMDQYKKN</sequence>
<gene>
    <name evidence="2" type="ORF">DFA_04402</name>
</gene>
<accession>F4PPH1</accession>
<keyword evidence="3" id="KW-1185">Reference proteome</keyword>
<name>F4PPH1_CACFS</name>
<evidence type="ECO:0000313" key="2">
    <source>
        <dbReference type="EMBL" id="EGG22284.1"/>
    </source>
</evidence>
<dbReference type="GeneID" id="14874765"/>
<dbReference type="EMBL" id="GL883009">
    <property type="protein sequence ID" value="EGG22284.1"/>
    <property type="molecule type" value="Genomic_DNA"/>
</dbReference>
<reference evidence="3" key="1">
    <citation type="journal article" date="2011" name="Genome Res.">
        <title>Phylogeny-wide analysis of social amoeba genomes highlights ancient origins for complex intercellular communication.</title>
        <authorList>
            <person name="Heidel A.J."/>
            <person name="Lawal H.M."/>
            <person name="Felder M."/>
            <person name="Schilde C."/>
            <person name="Helps N.R."/>
            <person name="Tunggal B."/>
            <person name="Rivero F."/>
            <person name="John U."/>
            <person name="Schleicher M."/>
            <person name="Eichinger L."/>
            <person name="Platzer M."/>
            <person name="Noegel A.A."/>
            <person name="Schaap P."/>
            <person name="Gloeckner G."/>
        </authorList>
    </citation>
    <scope>NUCLEOTIDE SEQUENCE [LARGE SCALE GENOMIC DNA]</scope>
    <source>
        <strain evidence="3">SH3</strain>
    </source>
</reference>
<feature type="signal peptide" evidence="1">
    <location>
        <begin position="1"/>
        <end position="20"/>
    </location>
</feature>
<dbReference type="AlphaFoldDB" id="F4PPH1"/>
<dbReference type="RefSeq" id="XP_004360135.1">
    <property type="nucleotide sequence ID" value="XM_004360078.1"/>
</dbReference>
<feature type="chain" id="PRO_5003315548" evidence="1">
    <location>
        <begin position="21"/>
        <end position="143"/>
    </location>
</feature>
<evidence type="ECO:0000256" key="1">
    <source>
        <dbReference type="SAM" id="SignalP"/>
    </source>
</evidence>
<dbReference type="KEGG" id="dfa:DFA_04402"/>